<dbReference type="PANTHER" id="PTHR47354">
    <property type="entry name" value="NADH OXIDOREDUCTASE HCR"/>
    <property type="match status" value="1"/>
</dbReference>
<keyword evidence="3" id="KW-0001">2Fe-2S</keyword>
<evidence type="ECO:0000256" key="3">
    <source>
        <dbReference type="ARBA" id="ARBA00022714"/>
    </source>
</evidence>
<dbReference type="PROSITE" id="PS51384">
    <property type="entry name" value="FAD_FR"/>
    <property type="match status" value="1"/>
</dbReference>
<keyword evidence="4" id="KW-0479">Metal-binding</keyword>
<accession>A0ABY1ZQF7</accession>
<sequence length="319" mass="35258">MASPSDIRRARQLAQATLADLDSLDTFRRNSGDAGLQSMLSRIHQRRWAQSSRLLEWAGRQMGGVVPEISADQGEAASGTTQPPSVESPAHPAVSDIVNVTDDLVRFTVPRPTDFRFEPGQSVKVGLGDVRRSFSIVSAPHEPQLEFFVELVPGGRMSEQMRNLKVGQPIDLGQPKGGLRFDNRFANHLMISTVTGINPFISILRNAFQQTDPGHRFHVLQGASYQDEFGYADELTRLATAHPDRVCYLATVSRPDENRNAGWSGCTGRVDSLMEDYIREAGLKPEDTLVYLCGHSGMIDALTPRCRALGFEVRTESYD</sequence>
<comment type="cofactor">
    <cofactor evidence="1">
        <name>FAD</name>
        <dbReference type="ChEBI" id="CHEBI:57692"/>
    </cofactor>
</comment>
<keyword evidence="8" id="KW-0411">Iron-sulfur</keyword>
<dbReference type="Pfam" id="PF00970">
    <property type="entry name" value="FAD_binding_6"/>
    <property type="match status" value="1"/>
</dbReference>
<name>A0ABY1ZQF7_9GAMM</name>
<dbReference type="Gene3D" id="2.40.30.10">
    <property type="entry name" value="Translation factors"/>
    <property type="match status" value="1"/>
</dbReference>
<evidence type="ECO:0000256" key="2">
    <source>
        <dbReference type="ARBA" id="ARBA00022630"/>
    </source>
</evidence>
<feature type="domain" description="FAD-binding FR-type" evidence="9">
    <location>
        <begin position="87"/>
        <end position="182"/>
    </location>
</feature>
<dbReference type="RefSeq" id="WP_131480276.1">
    <property type="nucleotide sequence ID" value="NZ_SJDL01000007.1"/>
</dbReference>
<evidence type="ECO:0000313" key="10">
    <source>
        <dbReference type="EMBL" id="TBW57714.1"/>
    </source>
</evidence>
<keyword evidence="11" id="KW-1185">Reference proteome</keyword>
<keyword evidence="7" id="KW-0408">Iron</keyword>
<evidence type="ECO:0000256" key="4">
    <source>
        <dbReference type="ARBA" id="ARBA00022723"/>
    </source>
</evidence>
<evidence type="ECO:0000256" key="8">
    <source>
        <dbReference type="ARBA" id="ARBA00023014"/>
    </source>
</evidence>
<dbReference type="PANTHER" id="PTHR47354:SF8">
    <property type="entry name" value="1,2-PHENYLACETYL-COA EPOXIDASE, SUBUNIT E"/>
    <property type="match status" value="1"/>
</dbReference>
<keyword evidence="5" id="KW-0274">FAD</keyword>
<dbReference type="InterPro" id="IPR017938">
    <property type="entry name" value="Riboflavin_synthase-like_b-brl"/>
</dbReference>
<dbReference type="Pfam" id="PF00175">
    <property type="entry name" value="NAD_binding_1"/>
    <property type="match status" value="1"/>
</dbReference>
<organism evidence="10 11">
    <name type="scientific">Marinobacter halodurans</name>
    <dbReference type="NCBI Taxonomy" id="2528979"/>
    <lineage>
        <taxon>Bacteria</taxon>
        <taxon>Pseudomonadati</taxon>
        <taxon>Pseudomonadota</taxon>
        <taxon>Gammaproteobacteria</taxon>
        <taxon>Pseudomonadales</taxon>
        <taxon>Marinobacteraceae</taxon>
        <taxon>Marinobacter</taxon>
    </lineage>
</organism>
<dbReference type="InterPro" id="IPR008333">
    <property type="entry name" value="Cbr1-like_FAD-bd_dom"/>
</dbReference>
<evidence type="ECO:0000256" key="1">
    <source>
        <dbReference type="ARBA" id="ARBA00001974"/>
    </source>
</evidence>
<comment type="caution">
    <text evidence="10">The sequence shown here is derived from an EMBL/GenBank/DDBJ whole genome shotgun (WGS) entry which is preliminary data.</text>
</comment>
<evidence type="ECO:0000256" key="5">
    <source>
        <dbReference type="ARBA" id="ARBA00022827"/>
    </source>
</evidence>
<keyword evidence="2" id="KW-0285">Flavoprotein</keyword>
<evidence type="ECO:0000256" key="6">
    <source>
        <dbReference type="ARBA" id="ARBA00023002"/>
    </source>
</evidence>
<dbReference type="SUPFAM" id="SSF63380">
    <property type="entry name" value="Riboflavin synthase domain-like"/>
    <property type="match status" value="1"/>
</dbReference>
<reference evidence="10 11" key="1">
    <citation type="submission" date="2019-02" db="EMBL/GenBank/DDBJ databases">
        <title>Marinobacter halodurans sp. nov., a marine bacterium isolated from sea tidal flat.</title>
        <authorList>
            <person name="Yoo Y."/>
            <person name="Lee D.W."/>
            <person name="Kim B.S."/>
            <person name="Kim J.-J."/>
        </authorList>
    </citation>
    <scope>NUCLEOTIDE SEQUENCE [LARGE SCALE GENOMIC DNA]</scope>
    <source>
        <strain evidence="10 11">YJ-S3-2</strain>
    </source>
</reference>
<dbReference type="EMBL" id="SJDL01000007">
    <property type="protein sequence ID" value="TBW57714.1"/>
    <property type="molecule type" value="Genomic_DNA"/>
</dbReference>
<dbReference type="SUPFAM" id="SSF52343">
    <property type="entry name" value="Ferredoxin reductase-like, C-terminal NADP-linked domain"/>
    <property type="match status" value="1"/>
</dbReference>
<dbReference type="InterPro" id="IPR001433">
    <property type="entry name" value="OxRdtase_FAD/NAD-bd"/>
</dbReference>
<dbReference type="InterPro" id="IPR039261">
    <property type="entry name" value="FNR_nucleotide-bd"/>
</dbReference>
<dbReference type="Proteomes" id="UP000313645">
    <property type="component" value="Unassembled WGS sequence"/>
</dbReference>
<protein>
    <recommendedName>
        <fullName evidence="9">FAD-binding FR-type domain-containing protein</fullName>
    </recommendedName>
</protein>
<proteinExistence type="predicted"/>
<keyword evidence="6" id="KW-0560">Oxidoreductase</keyword>
<evidence type="ECO:0000259" key="9">
    <source>
        <dbReference type="PROSITE" id="PS51384"/>
    </source>
</evidence>
<dbReference type="InterPro" id="IPR050415">
    <property type="entry name" value="MRET"/>
</dbReference>
<dbReference type="InterPro" id="IPR017927">
    <property type="entry name" value="FAD-bd_FR_type"/>
</dbReference>
<evidence type="ECO:0000313" key="11">
    <source>
        <dbReference type="Proteomes" id="UP000313645"/>
    </source>
</evidence>
<evidence type="ECO:0000256" key="7">
    <source>
        <dbReference type="ARBA" id="ARBA00023004"/>
    </source>
</evidence>
<gene>
    <name evidence="10" type="ORF">EZI54_06685</name>
</gene>
<dbReference type="Gene3D" id="3.40.50.80">
    <property type="entry name" value="Nucleotide-binding domain of ferredoxin-NADP reductase (FNR) module"/>
    <property type="match status" value="1"/>
</dbReference>